<dbReference type="EMBL" id="RAWG01000785">
    <property type="protein sequence ID" value="RKH22317.1"/>
    <property type="molecule type" value="Genomic_DNA"/>
</dbReference>
<comment type="caution">
    <text evidence="1">The sequence shown here is derived from an EMBL/GenBank/DDBJ whole genome shotgun (WGS) entry which is preliminary data.</text>
</comment>
<sequence length="131" mass="14698">MHQAGHNYQTAMHATCIDIDPRCVHMTYVQLALLHIPAVVILGNSLMLEEREVWYTPAHVLGGWNRKLAARERSQETSPPVDSERNFVPAEMGTVLSILEAIEPPQAPAIIEAVPQQHAEIARQREQLSLF</sequence>
<gene>
    <name evidence="1" type="ORF">D7X12_42140</name>
</gene>
<name>A0A3A8LQW9_9BACT</name>
<dbReference type="GO" id="GO:0032259">
    <property type="term" value="P:methylation"/>
    <property type="evidence" value="ECO:0007669"/>
    <property type="project" value="UniProtKB-KW"/>
</dbReference>
<proteinExistence type="predicted"/>
<dbReference type="AlphaFoldDB" id="A0A3A8LQW9"/>
<feature type="non-terminal residue" evidence="1">
    <location>
        <position position="1"/>
    </location>
</feature>
<reference evidence="2" key="1">
    <citation type="submission" date="2018-09" db="EMBL/GenBank/DDBJ databases">
        <authorList>
            <person name="Livingstone P.G."/>
            <person name="Whitworth D.E."/>
        </authorList>
    </citation>
    <scope>NUCLEOTIDE SEQUENCE [LARGE SCALE GENOMIC DNA]</scope>
    <source>
        <strain evidence="2">CA040B</strain>
    </source>
</reference>
<dbReference type="RefSeq" id="WP_208719662.1">
    <property type="nucleotide sequence ID" value="NZ_RAWG01000785.1"/>
</dbReference>
<protein>
    <submittedName>
        <fullName evidence="1">SAM-dependent DNA methyltransferase</fullName>
    </submittedName>
</protein>
<evidence type="ECO:0000313" key="2">
    <source>
        <dbReference type="Proteomes" id="UP000273405"/>
    </source>
</evidence>
<accession>A0A3A8LQW9</accession>
<evidence type="ECO:0000313" key="1">
    <source>
        <dbReference type="EMBL" id="RKH22317.1"/>
    </source>
</evidence>
<organism evidence="1 2">
    <name type="scientific">Corallococcus sicarius</name>
    <dbReference type="NCBI Taxonomy" id="2316726"/>
    <lineage>
        <taxon>Bacteria</taxon>
        <taxon>Pseudomonadati</taxon>
        <taxon>Myxococcota</taxon>
        <taxon>Myxococcia</taxon>
        <taxon>Myxococcales</taxon>
        <taxon>Cystobacterineae</taxon>
        <taxon>Myxococcaceae</taxon>
        <taxon>Corallococcus</taxon>
    </lineage>
</organism>
<dbReference type="GO" id="GO:0008168">
    <property type="term" value="F:methyltransferase activity"/>
    <property type="evidence" value="ECO:0007669"/>
    <property type="project" value="UniProtKB-KW"/>
</dbReference>
<dbReference type="Proteomes" id="UP000273405">
    <property type="component" value="Unassembled WGS sequence"/>
</dbReference>
<keyword evidence="1" id="KW-0808">Transferase</keyword>
<keyword evidence="2" id="KW-1185">Reference proteome</keyword>
<keyword evidence="1" id="KW-0489">Methyltransferase</keyword>